<dbReference type="WBParaSite" id="ASIM_0000901301-mRNA-1">
    <property type="protein sequence ID" value="ASIM_0000901301-mRNA-1"/>
    <property type="gene ID" value="ASIM_0000901301"/>
</dbReference>
<proteinExistence type="predicted"/>
<accession>A0A0M3JMX4</accession>
<organism evidence="1">
    <name type="scientific">Anisakis simplex</name>
    <name type="common">Herring worm</name>
    <dbReference type="NCBI Taxonomy" id="6269"/>
    <lineage>
        <taxon>Eukaryota</taxon>
        <taxon>Metazoa</taxon>
        <taxon>Ecdysozoa</taxon>
        <taxon>Nematoda</taxon>
        <taxon>Chromadorea</taxon>
        <taxon>Rhabditida</taxon>
        <taxon>Spirurina</taxon>
        <taxon>Ascaridomorpha</taxon>
        <taxon>Ascaridoidea</taxon>
        <taxon>Anisakidae</taxon>
        <taxon>Anisakis</taxon>
        <taxon>Anisakis simplex complex</taxon>
    </lineage>
</organism>
<dbReference type="AlphaFoldDB" id="A0A0M3JMX4"/>
<protein>
    <submittedName>
        <fullName evidence="1">CopG family transcriptional regulator</fullName>
    </submittedName>
</protein>
<reference evidence="1" key="1">
    <citation type="submission" date="2017-02" db="UniProtKB">
        <authorList>
            <consortium name="WormBaseParasite"/>
        </authorList>
    </citation>
    <scope>IDENTIFICATION</scope>
</reference>
<evidence type="ECO:0000313" key="1">
    <source>
        <dbReference type="WBParaSite" id="ASIM_0000901301-mRNA-1"/>
    </source>
</evidence>
<sequence>LIRYAAKEAYEQYGRSMVSSDMLDQLPSLIKAAEKQ</sequence>
<name>A0A0M3JMX4_ANISI</name>